<dbReference type="RefSeq" id="WP_128759363.1">
    <property type="nucleotide sequence ID" value="NZ_QOVL01000012.1"/>
</dbReference>
<dbReference type="GO" id="GO:0016780">
    <property type="term" value="F:phosphotransferase activity, for other substituted phosphate groups"/>
    <property type="evidence" value="ECO:0007669"/>
    <property type="project" value="InterPro"/>
</dbReference>
<dbReference type="InterPro" id="IPR000715">
    <property type="entry name" value="Glycosyl_transferase_4"/>
</dbReference>
<keyword evidence="4 8" id="KW-0812">Transmembrane</keyword>
<keyword evidence="7" id="KW-0460">Magnesium</keyword>
<dbReference type="GO" id="GO:0046872">
    <property type="term" value="F:metal ion binding"/>
    <property type="evidence" value="ECO:0007669"/>
    <property type="project" value="UniProtKB-KW"/>
</dbReference>
<evidence type="ECO:0000256" key="6">
    <source>
        <dbReference type="ARBA" id="ARBA00023136"/>
    </source>
</evidence>
<dbReference type="GO" id="GO:0005886">
    <property type="term" value="C:plasma membrane"/>
    <property type="evidence" value="ECO:0007669"/>
    <property type="project" value="UniProtKB-SubCell"/>
</dbReference>
<dbReference type="InterPro" id="IPR018480">
    <property type="entry name" value="PNAcMuramoyl-5peptid_Trfase_CS"/>
</dbReference>
<accession>A0A4Q0PK15</accession>
<evidence type="ECO:0000313" key="9">
    <source>
        <dbReference type="EMBL" id="RXG28273.1"/>
    </source>
</evidence>
<evidence type="ECO:0000256" key="4">
    <source>
        <dbReference type="ARBA" id="ARBA00022692"/>
    </source>
</evidence>
<organism evidence="9 10">
    <name type="scientific">Leeuwenhoekiella marinoflava</name>
    <dbReference type="NCBI Taxonomy" id="988"/>
    <lineage>
        <taxon>Bacteria</taxon>
        <taxon>Pseudomonadati</taxon>
        <taxon>Bacteroidota</taxon>
        <taxon>Flavobacteriia</taxon>
        <taxon>Flavobacteriales</taxon>
        <taxon>Flavobacteriaceae</taxon>
        <taxon>Leeuwenhoekiella</taxon>
    </lineage>
</organism>
<comment type="caution">
    <text evidence="9">The sequence shown here is derived from an EMBL/GenBank/DDBJ whole genome shotgun (WGS) entry which is preliminary data.</text>
</comment>
<dbReference type="GO" id="GO:0071555">
    <property type="term" value="P:cell wall organization"/>
    <property type="evidence" value="ECO:0007669"/>
    <property type="project" value="TreeGrafter"/>
</dbReference>
<dbReference type="PANTHER" id="PTHR22926">
    <property type="entry name" value="PHOSPHO-N-ACETYLMURAMOYL-PENTAPEPTIDE-TRANSFERASE"/>
    <property type="match status" value="1"/>
</dbReference>
<feature type="transmembrane region" description="Helical" evidence="8">
    <location>
        <begin position="291"/>
        <end position="315"/>
    </location>
</feature>
<dbReference type="EMBL" id="QOVL01000012">
    <property type="protein sequence ID" value="RXG28273.1"/>
    <property type="molecule type" value="Genomic_DNA"/>
</dbReference>
<comment type="cofactor">
    <cofactor evidence="7">
        <name>Mg(2+)</name>
        <dbReference type="ChEBI" id="CHEBI:18420"/>
    </cofactor>
</comment>
<feature type="transmembrane region" description="Helical" evidence="8">
    <location>
        <begin position="212"/>
        <end position="229"/>
    </location>
</feature>
<keyword evidence="5 8" id="KW-1133">Transmembrane helix</keyword>
<feature type="transmembrane region" description="Helical" evidence="8">
    <location>
        <begin position="321"/>
        <end position="339"/>
    </location>
</feature>
<dbReference type="PANTHER" id="PTHR22926:SF3">
    <property type="entry name" value="UNDECAPRENYL-PHOSPHATE ALPHA-N-ACETYLGLUCOSAMINYL 1-PHOSPHATE TRANSFERASE"/>
    <property type="match status" value="1"/>
</dbReference>
<keyword evidence="6 8" id="KW-0472">Membrane</keyword>
<dbReference type="PROSITE" id="PS01348">
    <property type="entry name" value="MRAY_2"/>
    <property type="match status" value="1"/>
</dbReference>
<evidence type="ECO:0000256" key="8">
    <source>
        <dbReference type="SAM" id="Phobius"/>
    </source>
</evidence>
<reference evidence="9 10" key="1">
    <citation type="submission" date="2018-07" db="EMBL/GenBank/DDBJ databases">
        <title>Leeuwenhoekiella genomics.</title>
        <authorList>
            <person name="Tahon G."/>
            <person name="Willems A."/>
        </authorList>
    </citation>
    <scope>NUCLEOTIDE SEQUENCE [LARGE SCALE GENOMIC DNA]</scope>
    <source>
        <strain evidence="9 10">LMG 1345</strain>
    </source>
</reference>
<feature type="binding site" evidence="7">
    <location>
        <position position="155"/>
    </location>
    <ligand>
        <name>Mg(2+)</name>
        <dbReference type="ChEBI" id="CHEBI:18420"/>
    </ligand>
</feature>
<evidence type="ECO:0000256" key="3">
    <source>
        <dbReference type="ARBA" id="ARBA00022679"/>
    </source>
</evidence>
<feature type="transmembrane region" description="Helical" evidence="8">
    <location>
        <begin position="73"/>
        <end position="92"/>
    </location>
</feature>
<dbReference type="Proteomes" id="UP000290608">
    <property type="component" value="Unassembled WGS sequence"/>
</dbReference>
<evidence type="ECO:0000256" key="2">
    <source>
        <dbReference type="ARBA" id="ARBA00022475"/>
    </source>
</evidence>
<feature type="transmembrane region" description="Helical" evidence="8">
    <location>
        <begin position="6"/>
        <end position="26"/>
    </location>
</feature>
<gene>
    <name evidence="9" type="ORF">DSL99_2530</name>
</gene>
<protein>
    <submittedName>
        <fullName evidence="9">UDP-N-acetylmuramyl pentapeptide phosphotransferase/UDP-N-acetylglucosamine-1-phosphate transferase</fullName>
    </submittedName>
</protein>
<comment type="subcellular location">
    <subcellularLocation>
        <location evidence="1">Cell membrane</location>
        <topology evidence="1">Multi-pass membrane protein</topology>
    </subcellularLocation>
</comment>
<feature type="transmembrane region" description="Helical" evidence="8">
    <location>
        <begin position="47"/>
        <end position="67"/>
    </location>
</feature>
<feature type="transmembrane region" description="Helical" evidence="8">
    <location>
        <begin position="134"/>
        <end position="153"/>
    </location>
</feature>
<proteinExistence type="predicted"/>
<keyword evidence="2" id="KW-1003">Cell membrane</keyword>
<dbReference type="CDD" id="cd06853">
    <property type="entry name" value="GT_WecA_like"/>
    <property type="match status" value="1"/>
</dbReference>
<evidence type="ECO:0000256" key="1">
    <source>
        <dbReference type="ARBA" id="ARBA00004651"/>
    </source>
</evidence>
<evidence type="ECO:0000256" key="5">
    <source>
        <dbReference type="ARBA" id="ARBA00022989"/>
    </source>
</evidence>
<dbReference type="GO" id="GO:0044038">
    <property type="term" value="P:cell wall macromolecule biosynthetic process"/>
    <property type="evidence" value="ECO:0007669"/>
    <property type="project" value="TreeGrafter"/>
</dbReference>
<sequence length="353" mass="39999">MPQLLLYFLPALLAFAITFAVAKLLCQPKLSSYFIDDTGGKKLHKKAIPASGGIALFIGIVITALIFEGSFLIQNHLYVIIGFAAMFLLGLVDDLKPLGWRSKLALQFAIIFFVVLIGDLRLESVILEHSFYQMPYYISASISIFLLLFLTNAFNFIDGVDGLATTVALLFFLGLLYFQTPFSGIFLMCAAASLFAFRRFNKEPAQLFMGDSGSLFLGFMCAVFCILFLEADLVISNIRLQSYQQRLPVMTGLFWYPVFDTARVLLLRLYKRKPLFKRDKLHSYSALLRLGYSHTQIVSLIFLVTLILLGGVLFLEPVIGLWFFLILQIMVLLALHIYLDVQIRNFKKETKRN</sequence>
<dbReference type="STRING" id="1122159.SAMN02745246_02894"/>
<keyword evidence="7" id="KW-0479">Metal-binding</keyword>
<evidence type="ECO:0000313" key="10">
    <source>
        <dbReference type="Proteomes" id="UP000290608"/>
    </source>
</evidence>
<dbReference type="Pfam" id="PF00953">
    <property type="entry name" value="Glycos_transf_4"/>
    <property type="match status" value="1"/>
</dbReference>
<feature type="binding site" evidence="7">
    <location>
        <position position="211"/>
    </location>
    <ligand>
        <name>Mg(2+)</name>
        <dbReference type="ChEBI" id="CHEBI:18420"/>
    </ligand>
</feature>
<dbReference type="GO" id="GO:0009103">
    <property type="term" value="P:lipopolysaccharide biosynthetic process"/>
    <property type="evidence" value="ECO:0007669"/>
    <property type="project" value="TreeGrafter"/>
</dbReference>
<keyword evidence="3 9" id="KW-0808">Transferase</keyword>
<dbReference type="AlphaFoldDB" id="A0A4Q0PK15"/>
<feature type="transmembrane region" description="Helical" evidence="8">
    <location>
        <begin position="104"/>
        <end position="122"/>
    </location>
</feature>
<evidence type="ECO:0000256" key="7">
    <source>
        <dbReference type="PIRSR" id="PIRSR600715-1"/>
    </source>
</evidence>
<name>A0A4Q0PK15_9FLAO</name>